<protein>
    <submittedName>
        <fullName evidence="1">Uncharacterized protein</fullName>
    </submittedName>
</protein>
<sequence>MHFIKGICLMKCFIIVDHLNMEMEIKIREVSCFSDMKEIFSSLPHSPNQDTVSEKCTFHTWEGFAADLTLPSMKHNEQHSLLNALCMT</sequence>
<reference evidence="1" key="1">
    <citation type="thesis" date="2020" institute="ProQuest LLC" country="789 East Eisenhower Parkway, Ann Arbor, MI, USA">
        <title>Comparative Genomics and Chromosome Evolution.</title>
        <authorList>
            <person name="Mudd A.B."/>
        </authorList>
    </citation>
    <scope>NUCLEOTIDE SEQUENCE</scope>
    <source>
        <strain evidence="1">237g6f4</strain>
        <tissue evidence="1">Blood</tissue>
    </source>
</reference>
<comment type="caution">
    <text evidence="1">The sequence shown here is derived from an EMBL/GenBank/DDBJ whole genome shotgun (WGS) entry which is preliminary data.</text>
</comment>
<keyword evidence="2" id="KW-1185">Reference proteome</keyword>
<name>A0AAV7DHJ1_ENGPU</name>
<dbReference type="Proteomes" id="UP000824782">
    <property type="component" value="Unassembled WGS sequence"/>
</dbReference>
<evidence type="ECO:0000313" key="2">
    <source>
        <dbReference type="Proteomes" id="UP000824782"/>
    </source>
</evidence>
<accession>A0AAV7DHJ1</accession>
<dbReference type="AlphaFoldDB" id="A0AAV7DHJ1"/>
<dbReference type="EMBL" id="WNYA01000001">
    <property type="protein sequence ID" value="KAG8596982.1"/>
    <property type="molecule type" value="Genomic_DNA"/>
</dbReference>
<organism evidence="1 2">
    <name type="scientific">Engystomops pustulosus</name>
    <name type="common">Tungara frog</name>
    <name type="synonym">Physalaemus pustulosus</name>
    <dbReference type="NCBI Taxonomy" id="76066"/>
    <lineage>
        <taxon>Eukaryota</taxon>
        <taxon>Metazoa</taxon>
        <taxon>Chordata</taxon>
        <taxon>Craniata</taxon>
        <taxon>Vertebrata</taxon>
        <taxon>Euteleostomi</taxon>
        <taxon>Amphibia</taxon>
        <taxon>Batrachia</taxon>
        <taxon>Anura</taxon>
        <taxon>Neobatrachia</taxon>
        <taxon>Hyloidea</taxon>
        <taxon>Leptodactylidae</taxon>
        <taxon>Leiuperinae</taxon>
        <taxon>Engystomops</taxon>
    </lineage>
</organism>
<proteinExistence type="predicted"/>
<evidence type="ECO:0000313" key="1">
    <source>
        <dbReference type="EMBL" id="KAG8596982.1"/>
    </source>
</evidence>
<gene>
    <name evidence="1" type="ORF">GDO81_002129</name>
</gene>